<dbReference type="EMBL" id="JANVFO010000052">
    <property type="protein sequence ID" value="KAJ3723593.1"/>
    <property type="molecule type" value="Genomic_DNA"/>
</dbReference>
<organism evidence="2 3">
    <name type="scientific">Lentinula guzmanii</name>
    <dbReference type="NCBI Taxonomy" id="2804957"/>
    <lineage>
        <taxon>Eukaryota</taxon>
        <taxon>Fungi</taxon>
        <taxon>Dikarya</taxon>
        <taxon>Basidiomycota</taxon>
        <taxon>Agaricomycotina</taxon>
        <taxon>Agaricomycetes</taxon>
        <taxon>Agaricomycetidae</taxon>
        <taxon>Agaricales</taxon>
        <taxon>Marasmiineae</taxon>
        <taxon>Omphalotaceae</taxon>
        <taxon>Lentinula</taxon>
    </lineage>
</organism>
<evidence type="ECO:0000313" key="3">
    <source>
        <dbReference type="Proteomes" id="UP001176059"/>
    </source>
</evidence>
<evidence type="ECO:0000259" key="1">
    <source>
        <dbReference type="Pfam" id="PF14033"/>
    </source>
</evidence>
<dbReference type="PANTHER" id="PTHR33119">
    <property type="entry name" value="IFI3P"/>
    <property type="match status" value="1"/>
</dbReference>
<dbReference type="Pfam" id="PF14033">
    <property type="entry name" value="DUF4246"/>
    <property type="match status" value="1"/>
</dbReference>
<name>A0AA38J555_9AGAR</name>
<dbReference type="InterPro" id="IPR049192">
    <property type="entry name" value="DUF4246_C"/>
</dbReference>
<reference evidence="2" key="2">
    <citation type="journal article" date="2023" name="Proc. Natl. Acad. Sci. U.S.A.">
        <title>A global phylogenomic analysis of the shiitake genus Lentinula.</title>
        <authorList>
            <person name="Sierra-Patev S."/>
            <person name="Min B."/>
            <person name="Naranjo-Ortiz M."/>
            <person name="Looney B."/>
            <person name="Konkel Z."/>
            <person name="Slot J.C."/>
            <person name="Sakamoto Y."/>
            <person name="Steenwyk J.L."/>
            <person name="Rokas A."/>
            <person name="Carro J."/>
            <person name="Camarero S."/>
            <person name="Ferreira P."/>
            <person name="Molpeceres G."/>
            <person name="Ruiz-Duenas F.J."/>
            <person name="Serrano A."/>
            <person name="Henrissat B."/>
            <person name="Drula E."/>
            <person name="Hughes K.W."/>
            <person name="Mata J.L."/>
            <person name="Ishikawa N.K."/>
            <person name="Vargas-Isla R."/>
            <person name="Ushijima S."/>
            <person name="Smith C.A."/>
            <person name="Donoghue J."/>
            <person name="Ahrendt S."/>
            <person name="Andreopoulos W."/>
            <person name="He G."/>
            <person name="LaButti K."/>
            <person name="Lipzen A."/>
            <person name="Ng V."/>
            <person name="Riley R."/>
            <person name="Sandor L."/>
            <person name="Barry K."/>
            <person name="Martinez A.T."/>
            <person name="Xiao Y."/>
            <person name="Gibbons J.G."/>
            <person name="Terashima K."/>
            <person name="Grigoriev I.V."/>
            <person name="Hibbett D."/>
        </authorList>
    </citation>
    <scope>NUCLEOTIDE SEQUENCE</scope>
    <source>
        <strain evidence="2">ET3784</strain>
    </source>
</reference>
<accession>A0AA38J555</accession>
<dbReference type="InterPro" id="IPR025340">
    <property type="entry name" value="DUF4246"/>
</dbReference>
<evidence type="ECO:0000313" key="2">
    <source>
        <dbReference type="EMBL" id="KAJ3723593.1"/>
    </source>
</evidence>
<sequence length="602" mass="69225">MTAKLIKVRTGNELGAPLSSSMAFDFRYASLKGGWRGPAQQELWDEREDQRLAVLWPLPESFQQADPNFCRSGYRHPFIVGTYFLGALIDNPRTLVDLAMSQFSWSIRSHSNWWQLCQTQSVRHDWAENAIKKDWKVTTSSSTAIVQLSERQIFYVLNELQGYALLRDQTHHCQVSCFERIWDSDRILSPASLSALNDAFSVLKTKKRFTESDSILMAIVDPTLHPLVYRHTLVSSPLLRTWPPPQLTDIYTLSQKYALLPSDVSISPLGEVEFVSYINDIDPQLYKTTYLLLKNALTSFIPLFEHTLTDLHRTCRYTIWEEPEAPEHSDDEEGWVEYEREMRDWSLNRPINLPDVPSTGYPGGLERRRYEVSLKSKRLQFIVNVSEYCTISGQTEFTGTPWHVEGMMNERIVACGFLFTAVHTQDNIRSCDVQFRMAISYPRGFHAGDTGATLRTWGFKDGDSCHQYIGSIPIRQGLAVVFPNIYQHKFTPITLGDISRPGKITVLSFLLVDPDILPIISTANVAPQQKAWIQKVLDDCLHPRLPTEIVEKIVDMVDGLMDEQESQGHSEKLRNERDRFRKMNDNYHFCIPFDIWNGPEMM</sequence>
<dbReference type="Proteomes" id="UP001176059">
    <property type="component" value="Unassembled WGS sequence"/>
</dbReference>
<feature type="domain" description="DUF4246" evidence="1">
    <location>
        <begin position="152"/>
        <end position="534"/>
    </location>
</feature>
<keyword evidence="3" id="KW-1185">Reference proteome</keyword>
<gene>
    <name evidence="2" type="ORF">DFJ43DRAFT_1133679</name>
</gene>
<comment type="caution">
    <text evidence="2">The sequence shown here is derived from an EMBL/GenBank/DDBJ whole genome shotgun (WGS) entry which is preliminary data.</text>
</comment>
<dbReference type="AlphaFoldDB" id="A0AA38J555"/>
<protein>
    <recommendedName>
        <fullName evidence="1">DUF4246 domain-containing protein</fullName>
    </recommendedName>
</protein>
<dbReference type="PANTHER" id="PTHR33119:SF1">
    <property type="entry name" value="FE2OG DIOXYGENASE DOMAIN-CONTAINING PROTEIN"/>
    <property type="match status" value="1"/>
</dbReference>
<proteinExistence type="predicted"/>
<reference evidence="2" key="1">
    <citation type="submission" date="2022-08" db="EMBL/GenBank/DDBJ databases">
        <authorList>
            <consortium name="DOE Joint Genome Institute"/>
            <person name="Min B."/>
            <person name="Sierra-Patev S."/>
            <person name="Naranjo-Ortiz M."/>
            <person name="Looney B."/>
            <person name="Konkel Z."/>
            <person name="Slot J.C."/>
            <person name="Sakamoto Y."/>
            <person name="Steenwyk J.L."/>
            <person name="Rokas A."/>
            <person name="Carro J."/>
            <person name="Camarero S."/>
            <person name="Ferreira P."/>
            <person name="Molpeceres G."/>
            <person name="Ruiz-duenas F.J."/>
            <person name="Serrano A."/>
            <person name="Henrissat B."/>
            <person name="Drula E."/>
            <person name="Hughes K.W."/>
            <person name="Mata J.L."/>
            <person name="Ishikawa N.K."/>
            <person name="Vargas-Isla R."/>
            <person name="Ushijima S."/>
            <person name="Smith C.A."/>
            <person name="Ahrendt S."/>
            <person name="Andreopoulos W."/>
            <person name="He G."/>
            <person name="LaButti K."/>
            <person name="Lipzen A."/>
            <person name="Ng V."/>
            <person name="Riley R."/>
            <person name="Sandor L."/>
            <person name="Barry K."/>
            <person name="Martinez A.T."/>
            <person name="Xiao Y."/>
            <person name="Gibbons J.G."/>
            <person name="Terashima K."/>
            <person name="Hibbett D.S."/>
            <person name="Grigoriev I.V."/>
        </authorList>
    </citation>
    <scope>NUCLEOTIDE SEQUENCE</scope>
    <source>
        <strain evidence="2">ET3784</strain>
    </source>
</reference>